<dbReference type="PANTHER" id="PTHR22050:SF0">
    <property type="entry name" value="TRANSMEMBRANE PROTEIN 131 HOMOLOG"/>
    <property type="match status" value="1"/>
</dbReference>
<evidence type="ECO:0000259" key="3">
    <source>
        <dbReference type="Pfam" id="PF12371"/>
    </source>
</evidence>
<protein>
    <recommendedName>
        <fullName evidence="3">Transmembrane protein 131-like N-terminal domain-containing protein</fullName>
    </recommendedName>
</protein>
<feature type="transmembrane region" description="Helical" evidence="2">
    <location>
        <begin position="897"/>
        <end position="916"/>
    </location>
</feature>
<dbReference type="InterPro" id="IPR022113">
    <property type="entry name" value="TMEM131L_N"/>
</dbReference>
<organism evidence="4 5">
    <name type="scientific">Ceratopteris richardii</name>
    <name type="common">Triangle waterfern</name>
    <dbReference type="NCBI Taxonomy" id="49495"/>
    <lineage>
        <taxon>Eukaryota</taxon>
        <taxon>Viridiplantae</taxon>
        <taxon>Streptophyta</taxon>
        <taxon>Embryophyta</taxon>
        <taxon>Tracheophyta</taxon>
        <taxon>Polypodiopsida</taxon>
        <taxon>Polypodiidae</taxon>
        <taxon>Polypodiales</taxon>
        <taxon>Pteridineae</taxon>
        <taxon>Pteridaceae</taxon>
        <taxon>Parkerioideae</taxon>
        <taxon>Ceratopteris</taxon>
    </lineage>
</organism>
<keyword evidence="5" id="KW-1185">Reference proteome</keyword>
<dbReference type="InterPro" id="IPR039877">
    <property type="entry name" value="TMEM131-like"/>
</dbReference>
<accession>A0A8T2T063</accession>
<reference evidence="4" key="1">
    <citation type="submission" date="2021-08" db="EMBL/GenBank/DDBJ databases">
        <title>WGS assembly of Ceratopteris richardii.</title>
        <authorList>
            <person name="Marchant D.B."/>
            <person name="Chen G."/>
            <person name="Jenkins J."/>
            <person name="Shu S."/>
            <person name="Leebens-Mack J."/>
            <person name="Grimwood J."/>
            <person name="Schmutz J."/>
            <person name="Soltis P."/>
            <person name="Soltis D."/>
            <person name="Chen Z.-H."/>
        </authorList>
    </citation>
    <scope>NUCLEOTIDE SEQUENCE</scope>
    <source>
        <strain evidence="4">Whitten #5841</strain>
        <tissue evidence="4">Leaf</tissue>
    </source>
</reference>
<dbReference type="PANTHER" id="PTHR22050">
    <property type="entry name" value="RW1 PROTEIN HOMOLOG"/>
    <property type="match status" value="1"/>
</dbReference>
<keyword evidence="2" id="KW-0472">Membrane</keyword>
<dbReference type="EMBL" id="CM035421">
    <property type="protein sequence ID" value="KAH7388491.1"/>
    <property type="molecule type" value="Genomic_DNA"/>
</dbReference>
<evidence type="ECO:0000256" key="1">
    <source>
        <dbReference type="SAM" id="MobiDB-lite"/>
    </source>
</evidence>
<keyword evidence="2" id="KW-1133">Transmembrane helix</keyword>
<feature type="compositionally biased region" description="Polar residues" evidence="1">
    <location>
        <begin position="1087"/>
        <end position="1098"/>
    </location>
</feature>
<name>A0A8T2T063_CERRI</name>
<keyword evidence="2" id="KW-0812">Transmembrane</keyword>
<feature type="domain" description="Transmembrane protein 131-like N-terminal" evidence="3">
    <location>
        <begin position="205"/>
        <end position="285"/>
    </location>
</feature>
<dbReference type="Proteomes" id="UP000825935">
    <property type="component" value="Chromosome 16"/>
</dbReference>
<feature type="transmembrane region" description="Helical" evidence="2">
    <location>
        <begin position="811"/>
        <end position="831"/>
    </location>
</feature>
<dbReference type="OrthoDB" id="168404at2759"/>
<gene>
    <name evidence="4" type="ORF">KP509_16G078300</name>
</gene>
<feature type="compositionally biased region" description="Basic and acidic residues" evidence="1">
    <location>
        <begin position="1026"/>
        <end position="1036"/>
    </location>
</feature>
<feature type="region of interest" description="Disordered" evidence="1">
    <location>
        <begin position="1025"/>
        <end position="1100"/>
    </location>
</feature>
<evidence type="ECO:0000256" key="2">
    <source>
        <dbReference type="SAM" id="Phobius"/>
    </source>
</evidence>
<feature type="compositionally biased region" description="Low complexity" evidence="1">
    <location>
        <begin position="1055"/>
        <end position="1074"/>
    </location>
</feature>
<dbReference type="Pfam" id="PF12371">
    <property type="entry name" value="TMEM131_like_N"/>
    <property type="match status" value="1"/>
</dbReference>
<evidence type="ECO:0000313" key="4">
    <source>
        <dbReference type="EMBL" id="KAH7388491.1"/>
    </source>
</evidence>
<dbReference type="GO" id="GO:0016020">
    <property type="term" value="C:membrane"/>
    <property type="evidence" value="ECO:0007669"/>
    <property type="project" value="TreeGrafter"/>
</dbReference>
<comment type="caution">
    <text evidence="4">The sequence shown here is derived from an EMBL/GenBank/DDBJ whole genome shotgun (WGS) entry which is preliminary data.</text>
</comment>
<evidence type="ECO:0000313" key="5">
    <source>
        <dbReference type="Proteomes" id="UP000825935"/>
    </source>
</evidence>
<sequence length="1415" mass="156941">MELCAEPALLATFSFVTAQALHRRSSSLYRKQMKRCCSRASWYCDRAPRGWQLFQLFLYWTPLLILFLPFLTATGEIIAVNEGGLVHSISHLSPSGREVHKQEDLSAYYTTVDGPETSLSEKNTPLSREDVHRMALEDSRGDVAINFIPVDKIDSSAHVNLFPAFCILKGWSHMRRALFDTEFQLKSSREVVLEASPSSQHEQSAPPVLDWGSHGLASISFKFLTFLNRKSSTEVRISGMLTSNAQFCTDPFQETVILPGSNVSIPIAYIPDLVGKTEGYMLLQTSKGRYYVKTSGEGIAPPIEIKPFSSVMSVSKAEWQETVTLLNSFKEPVSVTEAYIWMKSKNGVSRSYQNKNDGILCQRVDNLSICSFSSWMKMRPVGTWFLSSVSSSPIMNLSIMVDDDEDLSGTLYIKIFRHSAQLSEVYGLTIEMDWHAGDTSTTKHFAQRSFLETEQKNEWIIHVDKSLRWKVQPRENFVSSQSIVLPMNTPLQSVKLEHDARRCISGRDFGRPNDYKALYTCRSCSGVKVFLPGKLMISINRTFYSVDLVLYSPAAFMFLASMDTNGIGDGKLLIMHSGHMEDRFRQIRLSMLDPICMANAIAFDYITEVSVYEAEYIHTTMSDSKCVRGNLMAIWSSSRSSMNISKESLVYFAMFSPRGSFDFSEQCHDLDLSGSVTMCLKSCGSHLVSDIGRLVYDGSVFMIPESSTPVISDVENDIDTPATCTLQQHRHCVRNPDTYPKCYNLFMKSEQFEYVNDDICPRVLDHEELGKHSSLFEGGKCVMVHNSALQKPLTICPLPVCQASLSKFQKLLIKLFFLILFSGIILLVKLVRQEKLIMTDVSLWHPCSHTFLLDSVCLKISNIRGSEMSENCNHDLENFKSAGNLEYQNNSCRGNRLIIMLVKIISSFGSIVRWLFVSQATILKVRVQITSSPCAASVHQNSDCSIATRKKCQEEDQGCGMLGNCVEKQVGCLASHAIPSKKHPGSGGSCTAQFQADIEPPQESTIQCAEDILKSSSPSNLIVHLEQIHHTKERKDKGKRRKKRGNVAGLKDNEATAQSGSSSPPSSPASPATPLGYGALTPFSRLESPSRSVKCQSSHGRRDTMFRGSFFRTASIQSTKEASSHLDLPGEHVPGEHVHSQAKQGLLHQSCNLNSQGNIESHCVRASVPALTDSHRREFSTNVGSMDISRSENWAAVARRGIAINDASQEHGSFKSSSGIKANAPIRPVLLPSATFPCSGRSMQWDRRLCYKGTLISTDPVVSPSLVSMSLVAPHARAPGSRLTSCNQGPLVKNCVEPTAQIGSVDIHSEVRVTKSSKNEYVYDIWGDHFAEVSRTAHSETLYKHGTPEIAVGETILAASSNVENLPVRSEHIKVATDVSVNPFISRSSAGFSIFSHNAFFSLYCREDDAGPSAQ</sequence>
<proteinExistence type="predicted"/>